<evidence type="ECO:0000256" key="7">
    <source>
        <dbReference type="ARBA" id="ARBA00023177"/>
    </source>
</evidence>
<dbReference type="Pfam" id="PF00909">
    <property type="entry name" value="Ammonium_transp"/>
    <property type="match status" value="1"/>
</dbReference>
<keyword evidence="3" id="KW-0813">Transport</keyword>
<feature type="transmembrane region" description="Helical" evidence="8">
    <location>
        <begin position="179"/>
        <end position="199"/>
    </location>
</feature>
<evidence type="ECO:0000259" key="10">
    <source>
        <dbReference type="Pfam" id="PF00909"/>
    </source>
</evidence>
<feature type="chain" id="PRO_5041383990" evidence="9">
    <location>
        <begin position="20"/>
        <end position="242"/>
    </location>
</feature>
<feature type="transmembrane region" description="Helical" evidence="8">
    <location>
        <begin position="114"/>
        <end position="134"/>
    </location>
</feature>
<sequence>MLALLAAGIFLGTIGTAYAQDMTIGEVDSKVENLITVIAAALVFFMQAGFAFLGAGLIRSKNTVNYMTKSFLDFCIASLGFWAFGFALMMGGGAASGIIGLEGFFLVDFDDSQLVSWFFQMVFAGTAATIIAGAMAERTKINAYFAYSFIVGAVVYPIYGHWAWSDEGWLASMGMADYAGSAVVHMIGGFLALAGAIIVGPRKGFREGADLKGTQHTIRRHRHVHPVLRLVRIQRQLWQPGT</sequence>
<keyword evidence="7" id="KW-0924">Ammonia transport</keyword>
<evidence type="ECO:0000256" key="6">
    <source>
        <dbReference type="ARBA" id="ARBA00023136"/>
    </source>
</evidence>
<evidence type="ECO:0000256" key="2">
    <source>
        <dbReference type="ARBA" id="ARBA00005887"/>
    </source>
</evidence>
<evidence type="ECO:0000256" key="5">
    <source>
        <dbReference type="ARBA" id="ARBA00022989"/>
    </source>
</evidence>
<evidence type="ECO:0000256" key="8">
    <source>
        <dbReference type="SAM" id="Phobius"/>
    </source>
</evidence>
<reference evidence="11" key="1">
    <citation type="submission" date="2023-03" db="EMBL/GenBank/DDBJ databases">
        <authorList>
            <person name="Steffen K."/>
            <person name="Cardenas P."/>
        </authorList>
    </citation>
    <scope>NUCLEOTIDE SEQUENCE</scope>
</reference>
<dbReference type="PANTHER" id="PTHR11730:SF6">
    <property type="entry name" value="AMMONIUM TRANSPORTER"/>
    <property type="match status" value="1"/>
</dbReference>
<comment type="similarity">
    <text evidence="2">Belongs to the ammonia transporter channel (TC 1.A.11.2) family.</text>
</comment>
<keyword evidence="5 8" id="KW-1133">Transmembrane helix</keyword>
<dbReference type="PANTHER" id="PTHR11730">
    <property type="entry name" value="AMMONIUM TRANSPORTER"/>
    <property type="match status" value="1"/>
</dbReference>
<feature type="domain" description="Ammonium transporter AmtB-like" evidence="10">
    <location>
        <begin position="36"/>
        <end position="218"/>
    </location>
</feature>
<keyword evidence="9" id="KW-0732">Signal</keyword>
<dbReference type="GO" id="GO:0008519">
    <property type="term" value="F:ammonium channel activity"/>
    <property type="evidence" value="ECO:0007669"/>
    <property type="project" value="InterPro"/>
</dbReference>
<feature type="transmembrane region" description="Helical" evidence="8">
    <location>
        <begin position="70"/>
        <end position="94"/>
    </location>
</feature>
<dbReference type="GO" id="GO:0016020">
    <property type="term" value="C:membrane"/>
    <property type="evidence" value="ECO:0007669"/>
    <property type="project" value="UniProtKB-SubCell"/>
</dbReference>
<dbReference type="SUPFAM" id="SSF111352">
    <property type="entry name" value="Ammonium transporter"/>
    <property type="match status" value="1"/>
</dbReference>
<evidence type="ECO:0000256" key="3">
    <source>
        <dbReference type="ARBA" id="ARBA00022448"/>
    </source>
</evidence>
<dbReference type="PROSITE" id="PS01219">
    <property type="entry name" value="AMMONIUM_TRANSP"/>
    <property type="match status" value="1"/>
</dbReference>
<evidence type="ECO:0000256" key="1">
    <source>
        <dbReference type="ARBA" id="ARBA00004141"/>
    </source>
</evidence>
<dbReference type="Proteomes" id="UP001174909">
    <property type="component" value="Unassembled WGS sequence"/>
</dbReference>
<dbReference type="InterPro" id="IPR024041">
    <property type="entry name" value="NH4_transpt_AmtB-like_dom"/>
</dbReference>
<comment type="subcellular location">
    <subcellularLocation>
        <location evidence="1">Membrane</location>
        <topology evidence="1">Multi-pass membrane protein</topology>
    </subcellularLocation>
</comment>
<proteinExistence type="inferred from homology"/>
<dbReference type="GO" id="GO:0097272">
    <property type="term" value="P:ammonium homeostasis"/>
    <property type="evidence" value="ECO:0007669"/>
    <property type="project" value="TreeGrafter"/>
</dbReference>
<dbReference type="EMBL" id="CASHTH010002045">
    <property type="protein sequence ID" value="CAI8023933.1"/>
    <property type="molecule type" value="Genomic_DNA"/>
</dbReference>
<evidence type="ECO:0000256" key="9">
    <source>
        <dbReference type="SAM" id="SignalP"/>
    </source>
</evidence>
<dbReference type="AlphaFoldDB" id="A0AA35WJN3"/>
<feature type="signal peptide" evidence="9">
    <location>
        <begin position="1"/>
        <end position="19"/>
    </location>
</feature>
<feature type="transmembrane region" description="Helical" evidence="8">
    <location>
        <begin position="35"/>
        <end position="58"/>
    </location>
</feature>
<protein>
    <submittedName>
        <fullName evidence="11">Ammonium transporter sll0108</fullName>
    </submittedName>
</protein>
<name>A0AA35WJN3_GEOBA</name>
<dbReference type="InterPro" id="IPR029020">
    <property type="entry name" value="Ammonium/urea_transptr"/>
</dbReference>
<dbReference type="InterPro" id="IPR018047">
    <property type="entry name" value="Ammonium_transpt_CS"/>
</dbReference>
<organism evidence="11 12">
    <name type="scientific">Geodia barretti</name>
    <name type="common">Barrett's horny sponge</name>
    <dbReference type="NCBI Taxonomy" id="519541"/>
    <lineage>
        <taxon>Eukaryota</taxon>
        <taxon>Metazoa</taxon>
        <taxon>Porifera</taxon>
        <taxon>Demospongiae</taxon>
        <taxon>Heteroscleromorpha</taxon>
        <taxon>Tetractinellida</taxon>
        <taxon>Astrophorina</taxon>
        <taxon>Geodiidae</taxon>
        <taxon>Geodia</taxon>
    </lineage>
</organism>
<evidence type="ECO:0000313" key="11">
    <source>
        <dbReference type="EMBL" id="CAI8023933.1"/>
    </source>
</evidence>
<gene>
    <name evidence="11" type="ORF">GBAR_LOCUS13957</name>
</gene>
<evidence type="ECO:0000256" key="4">
    <source>
        <dbReference type="ARBA" id="ARBA00022692"/>
    </source>
</evidence>
<keyword evidence="6 8" id="KW-0472">Membrane</keyword>
<keyword evidence="12" id="KW-1185">Reference proteome</keyword>
<evidence type="ECO:0000313" key="12">
    <source>
        <dbReference type="Proteomes" id="UP001174909"/>
    </source>
</evidence>
<keyword evidence="4 8" id="KW-0812">Transmembrane</keyword>
<feature type="transmembrane region" description="Helical" evidence="8">
    <location>
        <begin position="141"/>
        <end position="159"/>
    </location>
</feature>
<dbReference type="Gene3D" id="1.10.3430.10">
    <property type="entry name" value="Ammonium transporter AmtB like domains"/>
    <property type="match status" value="1"/>
</dbReference>
<comment type="caution">
    <text evidence="11">The sequence shown here is derived from an EMBL/GenBank/DDBJ whole genome shotgun (WGS) entry which is preliminary data.</text>
</comment>
<accession>A0AA35WJN3</accession>